<keyword evidence="4" id="KW-1185">Reference proteome</keyword>
<dbReference type="Proteomes" id="UP000078113">
    <property type="component" value="Unassembled WGS sequence"/>
</dbReference>
<feature type="compositionally biased region" description="Low complexity" evidence="1">
    <location>
        <begin position="902"/>
        <end position="918"/>
    </location>
</feature>
<feature type="region of interest" description="Disordered" evidence="1">
    <location>
        <begin position="1"/>
        <end position="20"/>
    </location>
</feature>
<dbReference type="AlphaFoldDB" id="A0A8X7N6E9"/>
<feature type="compositionally biased region" description="Basic and acidic residues" evidence="1">
    <location>
        <begin position="42"/>
        <end position="51"/>
    </location>
</feature>
<feature type="compositionally biased region" description="Polar residues" evidence="1">
    <location>
        <begin position="516"/>
        <end position="528"/>
    </location>
</feature>
<proteinExistence type="predicted"/>
<name>A0A8X7N6E9_9BASI</name>
<feature type="compositionally biased region" description="Polar residues" evidence="1">
    <location>
        <begin position="25"/>
        <end position="34"/>
    </location>
</feature>
<feature type="compositionally biased region" description="Low complexity" evidence="1">
    <location>
        <begin position="933"/>
        <end position="944"/>
    </location>
</feature>
<evidence type="ECO:0000256" key="1">
    <source>
        <dbReference type="SAM" id="MobiDB-lite"/>
    </source>
</evidence>
<feature type="compositionally biased region" description="Polar residues" evidence="1">
    <location>
        <begin position="704"/>
        <end position="714"/>
    </location>
</feature>
<feature type="region of interest" description="Disordered" evidence="1">
    <location>
        <begin position="25"/>
        <end position="124"/>
    </location>
</feature>
<reference evidence="3" key="1">
    <citation type="submission" date="2016-04" db="EMBL/GenBank/DDBJ databases">
        <authorList>
            <person name="Nguyen H.D."/>
            <person name="Samba Siva P."/>
            <person name="Cullis J."/>
            <person name="Levesque C.A."/>
            <person name="Hambleton S."/>
        </authorList>
    </citation>
    <scope>NUCLEOTIDE SEQUENCE</scope>
    <source>
        <strain evidence="3">DAOMC 236422</strain>
    </source>
</reference>
<feature type="region of interest" description="Disordered" evidence="1">
    <location>
        <begin position="501"/>
        <end position="539"/>
    </location>
</feature>
<accession>A0A8X7N6E9</accession>
<sequence>MIGIAQPPPTTPAYPTYTPSLAGSTINSRTTAAAGNTPRVSWIKDERDESKRQKRAAKANKKDPIHGDNLTPMPMTPASQHEQARQRNSLPPGSRSLMADENIDDKYTTIPRRRSEPPAMTAEKSDYGLSLANDVLVERERLRIAAAPTKAFIARRRMWAGIPTLLMLAPSTYCLAKSCTAWLALSPATVLFSDAREGTTASPDPTARILAMLTICTGAVSIALNLMAIIYLRVSRQRRRLGRAFVWTCALATIVLQTGMAILNLLLIFFWHKTYSKTPSSPFASTRDVALRCQGTWEFDILYTAAQYSALSESSSKVAACTKGGLGTLRDYLIVGGVRIGIFVAIGTWWLIVVTRYNRSLAAAMPSPFATEPKPDASDMPESAELHRLLEEEKLDLESRIPGAWEARTQTHHPSYPYGKAYAEFEETVVVVTEPDDGGEVTVERIPAVTSSWTEPKYEQYNHQQQYANGPAQMPMPIPGGPSPSGFLAPPAPKLSRFDWQRGEASTSEVPPGGAPSQTFNNVPNEFGQSHGHGNRDGSGSFTTWASSLVTSVFSTALSYASPQVPTTHQQPVHQNVRQQQVPYASVNMTDDDFDDIERQKALFAAGPKAYDPPQTVHDRGPSKLGISSWFGGGARRSTSATRGTTATGPTVMRNLPHDDSESESGMGNGGGYASSRTSMSDVKGDGYGDWSQRNFAGLAAMDQQRSSLRSSKVGTPVTHLPNHAHVAHGTVPSGRRFSTDSQGDELPHMPELKAVPRKQGSASGRSSSGRAIPGPPPAAPLWRPSDQNSHQQQPRQAQASSSTNGNSSTDSADDGQFWVVDHMRMISSNDASGDLLPPRPEAPTFVRQLGQLVRKLSAIESVGSAGERERSSSGSGISYAFHGGNSQLGGGSGSGSGGGLSARTGRRSSASGGARMGSVEEEAVHGGGLGDGLAEAEGMAMAAQDRRGSTLAVPGQQQQSAGASQGGHHQQYSSGSQPPALPGRWKW</sequence>
<comment type="caution">
    <text evidence="3">The sequence shown here is derived from an EMBL/GenBank/DDBJ whole genome shotgun (WGS) entry which is preliminary data.</text>
</comment>
<feature type="compositionally biased region" description="Polar residues" evidence="1">
    <location>
        <begin position="77"/>
        <end position="91"/>
    </location>
</feature>
<feature type="transmembrane region" description="Helical" evidence="2">
    <location>
        <begin position="244"/>
        <end position="271"/>
    </location>
</feature>
<keyword evidence="2" id="KW-1133">Transmembrane helix</keyword>
<feature type="transmembrane region" description="Helical" evidence="2">
    <location>
        <begin position="332"/>
        <end position="352"/>
    </location>
</feature>
<feature type="compositionally biased region" description="Low complexity" evidence="1">
    <location>
        <begin position="956"/>
        <end position="978"/>
    </location>
</feature>
<feature type="region of interest" description="Disordered" evidence="1">
    <location>
        <begin position="862"/>
        <end position="988"/>
    </location>
</feature>
<feature type="region of interest" description="Disordered" evidence="1">
    <location>
        <begin position="608"/>
        <end position="686"/>
    </location>
</feature>
<feature type="compositionally biased region" description="Pro residues" evidence="1">
    <location>
        <begin position="1"/>
        <end position="12"/>
    </location>
</feature>
<feature type="compositionally biased region" description="Gly residues" evidence="1">
    <location>
        <begin position="887"/>
        <end position="901"/>
    </location>
</feature>
<feature type="compositionally biased region" description="Low complexity" evidence="1">
    <location>
        <begin position="781"/>
        <end position="811"/>
    </location>
</feature>
<gene>
    <name evidence="3" type="ORF">A4X09_0g5866</name>
</gene>
<reference evidence="3" key="2">
    <citation type="journal article" date="2019" name="IMA Fungus">
        <title>Genome sequencing and comparison of five Tilletia species to identify candidate genes for the detection of regulated species infecting wheat.</title>
        <authorList>
            <person name="Nguyen H.D.T."/>
            <person name="Sultana T."/>
            <person name="Kesanakurti P."/>
            <person name="Hambleton S."/>
        </authorList>
    </citation>
    <scope>NUCLEOTIDE SEQUENCE</scope>
    <source>
        <strain evidence="3">DAOMC 236422</strain>
    </source>
</reference>
<protein>
    <submittedName>
        <fullName evidence="3">Uncharacterized protein</fullName>
    </submittedName>
</protein>
<keyword evidence="2" id="KW-0472">Membrane</keyword>
<dbReference type="EMBL" id="LWDG02000329">
    <property type="protein sequence ID" value="KAE8266481.1"/>
    <property type="molecule type" value="Genomic_DNA"/>
</dbReference>
<evidence type="ECO:0000313" key="3">
    <source>
        <dbReference type="EMBL" id="KAE8266481.1"/>
    </source>
</evidence>
<feature type="transmembrane region" description="Helical" evidence="2">
    <location>
        <begin position="209"/>
        <end position="232"/>
    </location>
</feature>
<feature type="compositionally biased region" description="Low complexity" evidence="1">
    <location>
        <begin position="761"/>
        <end position="773"/>
    </location>
</feature>
<evidence type="ECO:0000256" key="2">
    <source>
        <dbReference type="SAM" id="Phobius"/>
    </source>
</evidence>
<keyword evidence="2" id="KW-0812">Transmembrane</keyword>
<evidence type="ECO:0000313" key="4">
    <source>
        <dbReference type="Proteomes" id="UP000078113"/>
    </source>
</evidence>
<feature type="compositionally biased region" description="Low complexity" evidence="1">
    <location>
        <begin position="636"/>
        <end position="649"/>
    </location>
</feature>
<feature type="region of interest" description="Disordered" evidence="1">
    <location>
        <begin position="702"/>
        <end position="815"/>
    </location>
</feature>
<organism evidence="3 4">
    <name type="scientific">Tilletia walkeri</name>
    <dbReference type="NCBI Taxonomy" id="117179"/>
    <lineage>
        <taxon>Eukaryota</taxon>
        <taxon>Fungi</taxon>
        <taxon>Dikarya</taxon>
        <taxon>Basidiomycota</taxon>
        <taxon>Ustilaginomycotina</taxon>
        <taxon>Exobasidiomycetes</taxon>
        <taxon>Tilletiales</taxon>
        <taxon>Tilletiaceae</taxon>
        <taxon>Tilletia</taxon>
    </lineage>
</organism>